<evidence type="ECO:0000313" key="2">
    <source>
        <dbReference type="EMBL" id="MBB4968264.1"/>
    </source>
</evidence>
<proteinExistence type="predicted"/>
<dbReference type="AlphaFoldDB" id="A0A7W7T805"/>
<organism evidence="2 3">
    <name type="scientific">Saccharothrix violaceirubra</name>
    <dbReference type="NCBI Taxonomy" id="413306"/>
    <lineage>
        <taxon>Bacteria</taxon>
        <taxon>Bacillati</taxon>
        <taxon>Actinomycetota</taxon>
        <taxon>Actinomycetes</taxon>
        <taxon>Pseudonocardiales</taxon>
        <taxon>Pseudonocardiaceae</taxon>
        <taxon>Saccharothrix</taxon>
    </lineage>
</organism>
<evidence type="ECO:0000256" key="1">
    <source>
        <dbReference type="SAM" id="MobiDB-lite"/>
    </source>
</evidence>
<dbReference type="EMBL" id="JACHJS010000001">
    <property type="protein sequence ID" value="MBB4968264.1"/>
    <property type="molecule type" value="Genomic_DNA"/>
</dbReference>
<sequence>MSTSRRAGTWLAVTGLLGATVIGGAPGAAAAAELPVYAVRSTGLTADQATALQRAFGLKSVHRAEDGSVSFADEATYLRVPGLDAGTGQADEEGQATTGTKLDLDAIKRLRAIGEADAIKKAAETLRGVGLLPAGATPTARQTTLEVVDADGKAVVSAPLDTAVSFALSVDGVPLEGAGAKIRIAFDGSGAVSALTYSTRELVKVGSVPVLDQAGARERCLKVLGADTRLSGVSYVYDSPALDEKVDRLEPSVRCLAEVADTPSAQAVTVPANPSASLPQPDPTPPPREASFGTASIPRVDVGDEGTGWCAGLPLTNLNNNRFDAEFTGRGIPVQFKWRDTNAWERDFKDPAFPYGWDQLYVDDVDLTYWTGRGSPTGLSFAGCSAQSDSFLANTEARWGNRDLEWLSLYAPGVLRSTWAGKSWAARWGKAFQGLHQINGFDSGVVHTSTHGRKFGNYLLRTPFLWWNKPLKVRAAWAQASIDTQPSSVVWSTMGPIGSSWIANFDDYFWGKGPVGPDTLPTVGWWRISGTS</sequence>
<dbReference type="Proteomes" id="UP000542674">
    <property type="component" value="Unassembled WGS sequence"/>
</dbReference>
<evidence type="ECO:0000313" key="3">
    <source>
        <dbReference type="Proteomes" id="UP000542674"/>
    </source>
</evidence>
<reference evidence="2 3" key="1">
    <citation type="submission" date="2020-08" db="EMBL/GenBank/DDBJ databases">
        <title>Sequencing the genomes of 1000 actinobacteria strains.</title>
        <authorList>
            <person name="Klenk H.-P."/>
        </authorList>
    </citation>
    <scope>NUCLEOTIDE SEQUENCE [LARGE SCALE GENOMIC DNA]</scope>
    <source>
        <strain evidence="2 3">DSM 45084</strain>
    </source>
</reference>
<feature type="region of interest" description="Disordered" evidence="1">
    <location>
        <begin position="266"/>
        <end position="294"/>
    </location>
</feature>
<accession>A0A7W7T805</accession>
<gene>
    <name evidence="2" type="ORF">F4559_005623</name>
</gene>
<dbReference type="InterPro" id="IPR045926">
    <property type="entry name" value="DUF6345"/>
</dbReference>
<comment type="caution">
    <text evidence="2">The sequence shown here is derived from an EMBL/GenBank/DDBJ whole genome shotgun (WGS) entry which is preliminary data.</text>
</comment>
<feature type="compositionally biased region" description="Polar residues" evidence="1">
    <location>
        <begin position="266"/>
        <end position="278"/>
    </location>
</feature>
<protein>
    <submittedName>
        <fullName evidence="2">Uncharacterized protein</fullName>
    </submittedName>
</protein>
<dbReference type="RefSeq" id="WP_184673653.1">
    <property type="nucleotide sequence ID" value="NZ_BAABAI010000028.1"/>
</dbReference>
<dbReference type="Pfam" id="PF19872">
    <property type="entry name" value="DUF6345"/>
    <property type="match status" value="1"/>
</dbReference>
<keyword evidence="3" id="KW-1185">Reference proteome</keyword>
<name>A0A7W7T805_9PSEU</name>